<dbReference type="EMBL" id="GG666487">
    <property type="protein sequence ID" value="EEN64235.1"/>
    <property type="molecule type" value="Genomic_DNA"/>
</dbReference>
<organism>
    <name type="scientific">Branchiostoma floridae</name>
    <name type="common">Florida lancelet</name>
    <name type="synonym">Amphioxus</name>
    <dbReference type="NCBI Taxonomy" id="7739"/>
    <lineage>
        <taxon>Eukaryota</taxon>
        <taxon>Metazoa</taxon>
        <taxon>Chordata</taxon>
        <taxon>Cephalochordata</taxon>
        <taxon>Leptocardii</taxon>
        <taxon>Amphioxiformes</taxon>
        <taxon>Branchiostomatidae</taxon>
        <taxon>Branchiostoma</taxon>
    </lineage>
</organism>
<accession>C3Y5I8</accession>
<keyword evidence="1" id="KW-0732">Signal</keyword>
<dbReference type="AlphaFoldDB" id="C3Y5I8"/>
<protein>
    <submittedName>
        <fullName evidence="2">Uncharacterized protein</fullName>
    </submittedName>
</protein>
<dbReference type="InParanoid" id="C3Y5I8"/>
<gene>
    <name evidence="2" type="ORF">BRAFLDRAFT_87879</name>
</gene>
<name>C3Y5I8_BRAFL</name>
<feature type="chain" id="PRO_5002933451" evidence="1">
    <location>
        <begin position="17"/>
        <end position="170"/>
    </location>
</feature>
<evidence type="ECO:0000313" key="2">
    <source>
        <dbReference type="EMBL" id="EEN64235.1"/>
    </source>
</evidence>
<feature type="signal peptide" evidence="1">
    <location>
        <begin position="1"/>
        <end position="16"/>
    </location>
</feature>
<reference evidence="2" key="1">
    <citation type="journal article" date="2008" name="Nature">
        <title>The amphioxus genome and the evolution of the chordate karyotype.</title>
        <authorList>
            <consortium name="US DOE Joint Genome Institute (JGI-PGF)"/>
            <person name="Putnam N.H."/>
            <person name="Butts T."/>
            <person name="Ferrier D.E.K."/>
            <person name="Furlong R.F."/>
            <person name="Hellsten U."/>
            <person name="Kawashima T."/>
            <person name="Robinson-Rechavi M."/>
            <person name="Shoguchi E."/>
            <person name="Terry A."/>
            <person name="Yu J.-K."/>
            <person name="Benito-Gutierrez E.L."/>
            <person name="Dubchak I."/>
            <person name="Garcia-Fernandez J."/>
            <person name="Gibson-Brown J.J."/>
            <person name="Grigoriev I.V."/>
            <person name="Horton A.C."/>
            <person name="de Jong P.J."/>
            <person name="Jurka J."/>
            <person name="Kapitonov V.V."/>
            <person name="Kohara Y."/>
            <person name="Kuroki Y."/>
            <person name="Lindquist E."/>
            <person name="Lucas S."/>
            <person name="Osoegawa K."/>
            <person name="Pennacchio L.A."/>
            <person name="Salamov A.A."/>
            <person name="Satou Y."/>
            <person name="Sauka-Spengler T."/>
            <person name="Schmutz J."/>
            <person name="Shin-I T."/>
            <person name="Toyoda A."/>
            <person name="Bronner-Fraser M."/>
            <person name="Fujiyama A."/>
            <person name="Holland L.Z."/>
            <person name="Holland P.W.H."/>
            <person name="Satoh N."/>
            <person name="Rokhsar D.S."/>
        </authorList>
    </citation>
    <scope>NUCLEOTIDE SEQUENCE [LARGE SCALE GENOMIC DNA]</scope>
    <source>
        <strain evidence="2">S238N-H82</strain>
        <tissue evidence="2">Testes</tissue>
    </source>
</reference>
<proteinExistence type="predicted"/>
<evidence type="ECO:0000256" key="1">
    <source>
        <dbReference type="SAM" id="SignalP"/>
    </source>
</evidence>
<sequence length="170" mass="20299">MSGLFGGGTFLALLTAVGMYFENQRNKLAHVNDQLAKLYGPLYGNRQATRRIYKKVLSEDFYKEGRKDYTLQEYLEEARRRWVDSDEKTRVQGRRMLTRWRRFLLTIIHPLDEEAEKIIRANAHLIEDNETNADVFSKFVVHVNYEKFIVAKWMERFCSWFPRKVQGERL</sequence>